<accession>A0A9X1YYT9</accession>
<dbReference type="AlphaFoldDB" id="A0A9X1YYT9"/>
<proteinExistence type="predicted"/>
<feature type="transmembrane region" description="Helical" evidence="1">
    <location>
        <begin position="108"/>
        <end position="133"/>
    </location>
</feature>
<dbReference type="EMBL" id="JALQCX010000006">
    <property type="protein sequence ID" value="MCK9813400.1"/>
    <property type="molecule type" value="Genomic_DNA"/>
</dbReference>
<dbReference type="EMBL" id="JALQCW010000045">
    <property type="protein sequence ID" value="MCK9799577.1"/>
    <property type="molecule type" value="Genomic_DNA"/>
</dbReference>
<evidence type="ECO:0000313" key="2">
    <source>
        <dbReference type="EMBL" id="MCK9799577.1"/>
    </source>
</evidence>
<evidence type="ECO:0000256" key="1">
    <source>
        <dbReference type="SAM" id="Phobius"/>
    </source>
</evidence>
<evidence type="ECO:0000313" key="5">
    <source>
        <dbReference type="Proteomes" id="UP001155163"/>
    </source>
</evidence>
<keyword evidence="1" id="KW-0812">Transmembrane</keyword>
<comment type="caution">
    <text evidence="2">The sequence shown here is derived from an EMBL/GenBank/DDBJ whole genome shotgun (WGS) entry which is preliminary data.</text>
</comment>
<reference evidence="4 5" key="1">
    <citation type="journal article" date="2022" name="Int. J. Syst. Evol. Microbiol.">
        <title>Pseudomonas aegrilactucae sp. nov. and Pseudomonas morbosilactucae sp. nov., pathogens causing bacterial rot of lettuce in Japan.</title>
        <authorList>
            <person name="Sawada H."/>
            <person name="Fujikawa T."/>
            <person name="Satou M."/>
        </authorList>
    </citation>
    <scope>NUCLEOTIDE SEQUENCE [LARGE SCALE GENOMIC DNA]</scope>
    <source>
        <strain evidence="2 4">MAFF 302030</strain>
        <strain evidence="3 5">MAFF 302046</strain>
    </source>
</reference>
<dbReference type="Proteomes" id="UP001155163">
    <property type="component" value="Unassembled WGS sequence"/>
</dbReference>
<protein>
    <submittedName>
        <fullName evidence="2">DUF3592 domain-containing protein</fullName>
    </submittedName>
</protein>
<organism evidence="2 4">
    <name type="scientific">Pseudomonas morbosilactucae</name>
    <dbReference type="NCBI Taxonomy" id="2938197"/>
    <lineage>
        <taxon>Bacteria</taxon>
        <taxon>Pseudomonadati</taxon>
        <taxon>Pseudomonadota</taxon>
        <taxon>Gammaproteobacteria</taxon>
        <taxon>Pseudomonadales</taxon>
        <taxon>Pseudomonadaceae</taxon>
        <taxon>Pseudomonas</taxon>
    </lineage>
</organism>
<gene>
    <name evidence="2" type="ORF">M1B34_18160</name>
    <name evidence="3" type="ORF">M1B35_04340</name>
</gene>
<dbReference type="Proteomes" id="UP001155059">
    <property type="component" value="Unassembled WGS sequence"/>
</dbReference>
<reference evidence="4 5" key="2">
    <citation type="journal article" date="2023" name="Plant Pathol.">
        <title>Dismantling and reorganizing Pseudomonas marginalis sensu#lato.</title>
        <authorList>
            <person name="Sawada H."/>
            <person name="Fujikawa T."/>
            <person name="Satou M."/>
        </authorList>
    </citation>
    <scope>NUCLEOTIDE SEQUENCE [LARGE SCALE GENOMIC DNA]</scope>
    <source>
        <strain evidence="2 4">MAFF 302030</strain>
        <strain evidence="3 5">MAFF 302046</strain>
    </source>
</reference>
<keyword evidence="1" id="KW-1133">Transmembrane helix</keyword>
<keyword evidence="5" id="KW-1185">Reference proteome</keyword>
<sequence>MAHSSQSRWLDILRSLFISLVGIVLLVIAGYLLSNRLEFLDNALTADGVVSGLNAGGSHPEIAFTSAQGEQISYPQGGFIFGYQTGQPVKVHYLAERPANSAVVDDRMALWATPGVVGGMGLIFLGAGLLGIFKRKGQRPARSLKGL</sequence>
<name>A0A9X1YYT9_9PSED</name>
<keyword evidence="1" id="KW-0472">Membrane</keyword>
<evidence type="ECO:0000313" key="3">
    <source>
        <dbReference type="EMBL" id="MCK9813400.1"/>
    </source>
</evidence>
<evidence type="ECO:0000313" key="4">
    <source>
        <dbReference type="Proteomes" id="UP001155059"/>
    </source>
</evidence>
<dbReference type="RefSeq" id="WP_268261310.1">
    <property type="nucleotide sequence ID" value="NZ_JALQCW010000045.1"/>
</dbReference>
<feature type="transmembrane region" description="Helical" evidence="1">
    <location>
        <begin position="12"/>
        <end position="33"/>
    </location>
</feature>